<comment type="caution">
    <text evidence="1">The sequence shown here is derived from an EMBL/GenBank/DDBJ whole genome shotgun (WGS) entry which is preliminary data.</text>
</comment>
<protein>
    <submittedName>
        <fullName evidence="1">Uncharacterized protein</fullName>
    </submittedName>
</protein>
<reference evidence="1" key="1">
    <citation type="submission" date="2022-10" db="EMBL/GenBank/DDBJ databases">
        <authorList>
            <person name="Hyden B.L."/>
            <person name="Feng K."/>
            <person name="Yates T."/>
            <person name="Jawdy S."/>
            <person name="Smart L.B."/>
            <person name="Muchero W."/>
        </authorList>
    </citation>
    <scope>NUCLEOTIDE SEQUENCE</scope>
    <source>
        <tissue evidence="1">Shoot tip</tissue>
    </source>
</reference>
<dbReference type="InterPro" id="IPR036928">
    <property type="entry name" value="AS_sf"/>
</dbReference>
<evidence type="ECO:0000313" key="2">
    <source>
        <dbReference type="Proteomes" id="UP001141253"/>
    </source>
</evidence>
<dbReference type="Proteomes" id="UP001141253">
    <property type="component" value="Chromosome 4"/>
</dbReference>
<evidence type="ECO:0000313" key="1">
    <source>
        <dbReference type="EMBL" id="KAJ6395727.1"/>
    </source>
</evidence>
<organism evidence="1 2">
    <name type="scientific">Salix suchowensis</name>
    <dbReference type="NCBI Taxonomy" id="1278906"/>
    <lineage>
        <taxon>Eukaryota</taxon>
        <taxon>Viridiplantae</taxon>
        <taxon>Streptophyta</taxon>
        <taxon>Embryophyta</taxon>
        <taxon>Tracheophyta</taxon>
        <taxon>Spermatophyta</taxon>
        <taxon>Magnoliopsida</taxon>
        <taxon>eudicotyledons</taxon>
        <taxon>Gunneridae</taxon>
        <taxon>Pentapetalae</taxon>
        <taxon>rosids</taxon>
        <taxon>fabids</taxon>
        <taxon>Malpighiales</taxon>
        <taxon>Salicaceae</taxon>
        <taxon>Saliceae</taxon>
        <taxon>Salix</taxon>
    </lineage>
</organism>
<keyword evidence="2" id="KW-1185">Reference proteome</keyword>
<proteinExistence type="predicted"/>
<name>A0ABQ9CBB5_9ROSI</name>
<sequence>MLRQGGASIVDNLQIDNIDVILDPYQSGEVMVMLAEFKLTIKQYLEELIKSPVRSLADIIAFNNNNPDLESMSKYGQELLIAAEMTNGVGEEEKKAVNSGVRSAPYHS</sequence>
<dbReference type="PANTHER" id="PTHR42678:SF25">
    <property type="entry name" value="AMIDASE C869.01"/>
    <property type="match status" value="1"/>
</dbReference>
<accession>A0ABQ9CBB5</accession>
<dbReference type="EMBL" id="JAPFFI010000004">
    <property type="protein sequence ID" value="KAJ6395727.1"/>
    <property type="molecule type" value="Genomic_DNA"/>
</dbReference>
<dbReference type="PANTHER" id="PTHR42678">
    <property type="entry name" value="AMIDASE"/>
    <property type="match status" value="1"/>
</dbReference>
<reference evidence="1" key="2">
    <citation type="journal article" date="2023" name="Int. J. Mol. Sci.">
        <title>De Novo Assembly and Annotation of 11 Diverse Shrub Willow (Salix) Genomes Reveals Novel Gene Organization in Sex-Linked Regions.</title>
        <authorList>
            <person name="Hyden B."/>
            <person name="Feng K."/>
            <person name="Yates T.B."/>
            <person name="Jawdy S."/>
            <person name="Cereghino C."/>
            <person name="Smart L.B."/>
            <person name="Muchero W."/>
        </authorList>
    </citation>
    <scope>NUCLEOTIDE SEQUENCE</scope>
    <source>
        <tissue evidence="1">Shoot tip</tissue>
    </source>
</reference>
<gene>
    <name evidence="1" type="ORF">OIU77_020896</name>
</gene>
<dbReference type="Gene3D" id="3.90.1300.10">
    <property type="entry name" value="Amidase signature (AS) domain"/>
    <property type="match status" value="1"/>
</dbReference>